<evidence type="ECO:0008006" key="4">
    <source>
        <dbReference type="Google" id="ProtNLM"/>
    </source>
</evidence>
<evidence type="ECO:0000256" key="1">
    <source>
        <dbReference type="SAM" id="Phobius"/>
    </source>
</evidence>
<feature type="transmembrane region" description="Helical" evidence="1">
    <location>
        <begin position="21"/>
        <end position="46"/>
    </location>
</feature>
<keyword evidence="1" id="KW-1133">Transmembrane helix</keyword>
<keyword evidence="1" id="KW-0472">Membrane</keyword>
<gene>
    <name evidence="2" type="ORF">GCM10007067_07930</name>
</gene>
<reference evidence="2" key="2">
    <citation type="submission" date="2020-09" db="EMBL/GenBank/DDBJ databases">
        <authorList>
            <person name="Sun Q."/>
            <person name="Kim S."/>
        </authorList>
    </citation>
    <scope>NUCLEOTIDE SEQUENCE</scope>
    <source>
        <strain evidence="2">KCTC 23077</strain>
    </source>
</reference>
<name>A0A918W6H4_9GAMM</name>
<proteinExistence type="predicted"/>
<dbReference type="AlphaFoldDB" id="A0A918W6H4"/>
<dbReference type="Pfam" id="PF13994">
    <property type="entry name" value="PgaD"/>
    <property type="match status" value="1"/>
</dbReference>
<sequence>MKHEGFLIQNAGLQPRLYRTAWGMVTLGFWVAYLYLWLPAATLAMWAAGVRLAVMELYLHQHKIDVFLLSVLPLLAVMTGVLLIGWAEINRVWFVGKERRGQVPNVSIDRVAAALQTPQPIAHALQELKIAVLQMDTDAIPYMVVDGAPQLIPAAQPTTMPDVVLAPLLPAVEA</sequence>
<evidence type="ECO:0000313" key="3">
    <source>
        <dbReference type="Proteomes" id="UP000646426"/>
    </source>
</evidence>
<dbReference type="Proteomes" id="UP000646426">
    <property type="component" value="Unassembled WGS sequence"/>
</dbReference>
<dbReference type="GO" id="GO:0043709">
    <property type="term" value="P:cell adhesion involved in single-species biofilm formation"/>
    <property type="evidence" value="ECO:0007669"/>
    <property type="project" value="InterPro"/>
</dbReference>
<feature type="transmembrane region" description="Helical" evidence="1">
    <location>
        <begin position="66"/>
        <end position="87"/>
    </location>
</feature>
<reference evidence="2" key="1">
    <citation type="journal article" date="2014" name="Int. J. Syst. Evol. Microbiol.">
        <title>Complete genome sequence of Corynebacterium casei LMG S-19264T (=DSM 44701T), isolated from a smear-ripened cheese.</title>
        <authorList>
            <consortium name="US DOE Joint Genome Institute (JGI-PGF)"/>
            <person name="Walter F."/>
            <person name="Albersmeier A."/>
            <person name="Kalinowski J."/>
            <person name="Ruckert C."/>
        </authorList>
    </citation>
    <scope>NUCLEOTIDE SEQUENCE</scope>
    <source>
        <strain evidence="2">KCTC 23077</strain>
    </source>
</reference>
<dbReference type="RefSeq" id="WP_189453525.1">
    <property type="nucleotide sequence ID" value="NZ_BMYD01000001.1"/>
</dbReference>
<keyword evidence="1" id="KW-0812">Transmembrane</keyword>
<dbReference type="NCBIfam" id="TIGR03940">
    <property type="entry name" value="PGA_PgaD"/>
    <property type="match status" value="1"/>
</dbReference>
<keyword evidence="3" id="KW-1185">Reference proteome</keyword>
<comment type="caution">
    <text evidence="2">The sequence shown here is derived from an EMBL/GenBank/DDBJ whole genome shotgun (WGS) entry which is preliminary data.</text>
</comment>
<accession>A0A918W6H4</accession>
<protein>
    <recommendedName>
        <fullName evidence="4">Poly-beta-1,6-N-acetyl-D-glucosamine biosynthesis protein PgaD</fullName>
    </recommendedName>
</protein>
<organism evidence="2 3">
    <name type="scientific">Cognatilysobacter bugurensis</name>
    <dbReference type="NCBI Taxonomy" id="543356"/>
    <lineage>
        <taxon>Bacteria</taxon>
        <taxon>Pseudomonadati</taxon>
        <taxon>Pseudomonadota</taxon>
        <taxon>Gammaproteobacteria</taxon>
        <taxon>Lysobacterales</taxon>
        <taxon>Lysobacteraceae</taxon>
        <taxon>Cognatilysobacter</taxon>
    </lineage>
</organism>
<dbReference type="EMBL" id="BMYD01000001">
    <property type="protein sequence ID" value="GHA73575.1"/>
    <property type="molecule type" value="Genomic_DNA"/>
</dbReference>
<dbReference type="InterPro" id="IPR023829">
    <property type="entry name" value="PGA_PgaD"/>
</dbReference>
<evidence type="ECO:0000313" key="2">
    <source>
        <dbReference type="EMBL" id="GHA73575.1"/>
    </source>
</evidence>